<dbReference type="InterPro" id="IPR011074">
    <property type="entry name" value="CRAL/TRIO_N_dom"/>
</dbReference>
<dbReference type="InterPro" id="IPR001251">
    <property type="entry name" value="CRAL-TRIO_dom"/>
</dbReference>
<reference evidence="3 4" key="1">
    <citation type="submission" date="2020-12" db="EMBL/GenBank/DDBJ databases">
        <title>Metabolic potential, ecology and presence of endohyphal bacteria is reflected in genomic diversity of Mucoromycotina.</title>
        <authorList>
            <person name="Muszewska A."/>
            <person name="Okrasinska A."/>
            <person name="Steczkiewicz K."/>
            <person name="Drgas O."/>
            <person name="Orlowska M."/>
            <person name="Perlinska-Lenart U."/>
            <person name="Aleksandrzak-Piekarczyk T."/>
            <person name="Szatraj K."/>
            <person name="Zielenkiewicz U."/>
            <person name="Pilsyk S."/>
            <person name="Malc E."/>
            <person name="Mieczkowski P."/>
            <person name="Kruszewska J.S."/>
            <person name="Biernat P."/>
            <person name="Pawlowska J."/>
        </authorList>
    </citation>
    <scope>NUCLEOTIDE SEQUENCE [LARGE SCALE GENOMIC DNA]</scope>
    <source>
        <strain evidence="3 4">CBS 142.35</strain>
    </source>
</reference>
<name>A0A8H7VN54_9FUNG</name>
<dbReference type="InterPro" id="IPR036273">
    <property type="entry name" value="CRAL/TRIO_N_dom_sf"/>
</dbReference>
<dbReference type="SUPFAM" id="SSF46938">
    <property type="entry name" value="CRAL/TRIO N-terminal domain"/>
    <property type="match status" value="1"/>
</dbReference>
<sequence>MAPAATQSLSEALVAGHLGHLTDPQTAMLKKIWTKLLNLFEQPGDPNSKPAPKKKAEEAPKKSGGFFSRGKKEPSAVEELFIGTTTDPKWLSLPLEQAIPLIPGAQLERTFWGMIQTDNPDAVVLRYLRARKWDIDAAYNMLINTLRWRLVHRIDDIVALGETGVKNELEKLKEGMGESFIWNLKSGKAYLGGPDRDGRGICFINVRFHHKEDQTPEVVKLLTMYVMENSRLVVNQPMETACIVFNMEDFTLSNMDFDFVKFLVSCFEAYYPETLGQCLIHKAPWVFSTVWNLITPLLDPVVASKIAFTKNLDELTKRIDISALPSFISKDESKKTKDERTKVGEPDAGALERPSTAAVQDYNDIIKEYVYETKEWSKTERAADEKGDSGRLALAKRFRQSRIKADNDLRGDSTWKLKGMFSVNEKGRLIIDFGSDGWEPLDITDSV</sequence>
<dbReference type="SUPFAM" id="SSF52087">
    <property type="entry name" value="CRAL/TRIO domain"/>
    <property type="match status" value="1"/>
</dbReference>
<comment type="caution">
    <text evidence="3">The sequence shown here is derived from an EMBL/GenBank/DDBJ whole genome shotgun (WGS) entry which is preliminary data.</text>
</comment>
<evidence type="ECO:0000313" key="3">
    <source>
        <dbReference type="EMBL" id="KAG2226790.1"/>
    </source>
</evidence>
<dbReference type="Proteomes" id="UP000646827">
    <property type="component" value="Unassembled WGS sequence"/>
</dbReference>
<dbReference type="CDD" id="cd00170">
    <property type="entry name" value="SEC14"/>
    <property type="match status" value="1"/>
</dbReference>
<dbReference type="Gene3D" id="3.40.525.10">
    <property type="entry name" value="CRAL-TRIO lipid binding domain"/>
    <property type="match status" value="1"/>
</dbReference>
<dbReference type="SMART" id="SM01100">
    <property type="entry name" value="CRAL_TRIO_N"/>
    <property type="match status" value="1"/>
</dbReference>
<accession>A0A8H7VN54</accession>
<gene>
    <name evidence="3" type="ORF">INT45_005755</name>
</gene>
<dbReference type="OrthoDB" id="43460at2759"/>
<dbReference type="AlphaFoldDB" id="A0A8H7VN54"/>
<dbReference type="SMART" id="SM00516">
    <property type="entry name" value="SEC14"/>
    <property type="match status" value="1"/>
</dbReference>
<feature type="region of interest" description="Disordered" evidence="1">
    <location>
        <begin position="43"/>
        <end position="70"/>
    </location>
</feature>
<evidence type="ECO:0000259" key="2">
    <source>
        <dbReference type="PROSITE" id="PS50191"/>
    </source>
</evidence>
<dbReference type="InterPro" id="IPR036865">
    <property type="entry name" value="CRAL-TRIO_dom_sf"/>
</dbReference>
<organism evidence="3 4">
    <name type="scientific">Circinella minor</name>
    <dbReference type="NCBI Taxonomy" id="1195481"/>
    <lineage>
        <taxon>Eukaryota</taxon>
        <taxon>Fungi</taxon>
        <taxon>Fungi incertae sedis</taxon>
        <taxon>Mucoromycota</taxon>
        <taxon>Mucoromycotina</taxon>
        <taxon>Mucoromycetes</taxon>
        <taxon>Mucorales</taxon>
        <taxon>Lichtheimiaceae</taxon>
        <taxon>Circinella</taxon>
    </lineage>
</organism>
<protein>
    <recommendedName>
        <fullName evidence="2">CRAL-TRIO domain-containing protein</fullName>
    </recommendedName>
</protein>
<proteinExistence type="predicted"/>
<feature type="domain" description="CRAL-TRIO" evidence="2">
    <location>
        <begin position="189"/>
        <end position="336"/>
    </location>
</feature>
<dbReference type="PROSITE" id="PS50191">
    <property type="entry name" value="CRAL_TRIO"/>
    <property type="match status" value="1"/>
</dbReference>
<evidence type="ECO:0000313" key="4">
    <source>
        <dbReference type="Proteomes" id="UP000646827"/>
    </source>
</evidence>
<evidence type="ECO:0000256" key="1">
    <source>
        <dbReference type="SAM" id="MobiDB-lite"/>
    </source>
</evidence>
<dbReference type="Pfam" id="PF03765">
    <property type="entry name" value="CRAL_TRIO_N"/>
    <property type="match status" value="1"/>
</dbReference>
<dbReference type="PANTHER" id="PTHR46590">
    <property type="entry name" value="PHOSPHATIDYLINOSITOL TRANSFER PROTEIN CSR1-RELATED"/>
    <property type="match status" value="1"/>
</dbReference>
<dbReference type="PANTHER" id="PTHR46590:SF1">
    <property type="entry name" value="PHOSPHATIDYLINOSITOL TRANSFER PROTEIN CSR1"/>
    <property type="match status" value="1"/>
</dbReference>
<dbReference type="Pfam" id="PF00650">
    <property type="entry name" value="CRAL_TRIO"/>
    <property type="match status" value="1"/>
</dbReference>
<dbReference type="EMBL" id="JAEPRB010000013">
    <property type="protein sequence ID" value="KAG2226790.1"/>
    <property type="molecule type" value="Genomic_DNA"/>
</dbReference>
<keyword evidence="4" id="KW-1185">Reference proteome</keyword>
<dbReference type="InterPro" id="IPR052432">
    <property type="entry name" value="PITP/CRAL-TRIO"/>
</dbReference>